<dbReference type="Proteomes" id="UP000621492">
    <property type="component" value="Unassembled WGS sequence"/>
</dbReference>
<evidence type="ECO:0000313" key="1">
    <source>
        <dbReference type="EMBL" id="GGB31668.1"/>
    </source>
</evidence>
<name>A0A9W5X410_9BACI</name>
<accession>A0A9W5X410</accession>
<evidence type="ECO:0000313" key="2">
    <source>
        <dbReference type="Proteomes" id="UP000621492"/>
    </source>
</evidence>
<dbReference type="AlphaFoldDB" id="A0A9W5X410"/>
<comment type="caution">
    <text evidence="1">The sequence shown here is derived from an EMBL/GenBank/DDBJ whole genome shotgun (WGS) entry which is preliminary data.</text>
</comment>
<gene>
    <name evidence="1" type="ORF">GCM10011409_06300</name>
</gene>
<reference evidence="1" key="1">
    <citation type="journal article" date="2014" name="Int. J. Syst. Evol. Microbiol.">
        <title>Complete genome sequence of Corynebacterium casei LMG S-19264T (=DSM 44701T), isolated from a smear-ripened cheese.</title>
        <authorList>
            <consortium name="US DOE Joint Genome Institute (JGI-PGF)"/>
            <person name="Walter F."/>
            <person name="Albersmeier A."/>
            <person name="Kalinowski J."/>
            <person name="Ruckert C."/>
        </authorList>
    </citation>
    <scope>NUCLEOTIDE SEQUENCE</scope>
    <source>
        <strain evidence="1">CGMCC 1.15454</strain>
    </source>
</reference>
<proteinExistence type="predicted"/>
<keyword evidence="2" id="KW-1185">Reference proteome</keyword>
<organism evidence="1 2">
    <name type="scientific">Lentibacillus populi</name>
    <dbReference type="NCBI Taxonomy" id="1827502"/>
    <lineage>
        <taxon>Bacteria</taxon>
        <taxon>Bacillati</taxon>
        <taxon>Bacillota</taxon>
        <taxon>Bacilli</taxon>
        <taxon>Bacillales</taxon>
        <taxon>Bacillaceae</taxon>
        <taxon>Lentibacillus</taxon>
    </lineage>
</organism>
<dbReference type="EMBL" id="BMJD01000002">
    <property type="protein sequence ID" value="GGB31668.1"/>
    <property type="molecule type" value="Genomic_DNA"/>
</dbReference>
<reference evidence="1" key="2">
    <citation type="submission" date="2020-09" db="EMBL/GenBank/DDBJ databases">
        <authorList>
            <person name="Sun Q."/>
            <person name="Zhou Y."/>
        </authorList>
    </citation>
    <scope>NUCLEOTIDE SEQUENCE</scope>
    <source>
        <strain evidence="1">CGMCC 1.15454</strain>
    </source>
</reference>
<protein>
    <submittedName>
        <fullName evidence="1">Uncharacterized protein</fullName>
    </submittedName>
</protein>
<sequence>MALRYLVWIQQISRIELSPLIMFISPYIYYWSRHEQGQTGQGNGVQLLAQHSPLVTQLIAPALEWTEQVEINTK</sequence>